<dbReference type="Proteomes" id="UP001302321">
    <property type="component" value="Unassembled WGS sequence"/>
</dbReference>
<dbReference type="InterPro" id="IPR015500">
    <property type="entry name" value="Peptidase_S8_subtilisin-rel"/>
</dbReference>
<keyword evidence="4 7" id="KW-0378">Hydrolase</keyword>
<dbReference type="PROSITE" id="PS00137">
    <property type="entry name" value="SUBTILASE_HIS"/>
    <property type="match status" value="1"/>
</dbReference>
<evidence type="ECO:0000256" key="1">
    <source>
        <dbReference type="ARBA" id="ARBA00011073"/>
    </source>
</evidence>
<organism evidence="11 12">
    <name type="scientific">Triangularia setosa</name>
    <dbReference type="NCBI Taxonomy" id="2587417"/>
    <lineage>
        <taxon>Eukaryota</taxon>
        <taxon>Fungi</taxon>
        <taxon>Dikarya</taxon>
        <taxon>Ascomycota</taxon>
        <taxon>Pezizomycotina</taxon>
        <taxon>Sordariomycetes</taxon>
        <taxon>Sordariomycetidae</taxon>
        <taxon>Sordariales</taxon>
        <taxon>Podosporaceae</taxon>
        <taxon>Triangularia</taxon>
    </lineage>
</organism>
<evidence type="ECO:0000256" key="5">
    <source>
        <dbReference type="ARBA" id="ARBA00022825"/>
    </source>
</evidence>
<feature type="domain" description="Peptidase S8/S53" evidence="9">
    <location>
        <begin position="134"/>
        <end position="509"/>
    </location>
</feature>
<dbReference type="PANTHER" id="PTHR43806">
    <property type="entry name" value="PEPTIDASE S8"/>
    <property type="match status" value="1"/>
</dbReference>
<keyword evidence="3 7" id="KW-0645">Protease</keyword>
<evidence type="ECO:0000313" key="12">
    <source>
        <dbReference type="Proteomes" id="UP001302321"/>
    </source>
</evidence>
<reference evidence="11" key="2">
    <citation type="submission" date="2023-05" db="EMBL/GenBank/DDBJ databases">
        <authorList>
            <consortium name="Lawrence Berkeley National Laboratory"/>
            <person name="Steindorff A."/>
            <person name="Hensen N."/>
            <person name="Bonometti L."/>
            <person name="Westerberg I."/>
            <person name="Brannstrom I.O."/>
            <person name="Guillou S."/>
            <person name="Cros-Aarteil S."/>
            <person name="Calhoun S."/>
            <person name="Haridas S."/>
            <person name="Kuo A."/>
            <person name="Mondo S."/>
            <person name="Pangilinan J."/>
            <person name="Riley R."/>
            <person name="Labutti K."/>
            <person name="Andreopoulos B."/>
            <person name="Lipzen A."/>
            <person name="Chen C."/>
            <person name="Yanf M."/>
            <person name="Daum C."/>
            <person name="Ng V."/>
            <person name="Clum A."/>
            <person name="Ohm R."/>
            <person name="Martin F."/>
            <person name="Silar P."/>
            <person name="Natvig D."/>
            <person name="Lalanne C."/>
            <person name="Gautier V."/>
            <person name="Ament-Velasquez S.L."/>
            <person name="Kruys A."/>
            <person name="Hutchinson M.I."/>
            <person name="Powell A.J."/>
            <person name="Barry K."/>
            <person name="Miller A.N."/>
            <person name="Grigoriev I.V."/>
            <person name="Debuchy R."/>
            <person name="Gladieux P."/>
            <person name="Thoren M.H."/>
            <person name="Johannesson H."/>
        </authorList>
    </citation>
    <scope>NUCLEOTIDE SEQUENCE</scope>
    <source>
        <strain evidence="11">CBS 892.96</strain>
    </source>
</reference>
<dbReference type="GO" id="GO:0004252">
    <property type="term" value="F:serine-type endopeptidase activity"/>
    <property type="evidence" value="ECO:0007669"/>
    <property type="project" value="UniProtKB-UniRule"/>
</dbReference>
<dbReference type="Gene3D" id="3.40.50.200">
    <property type="entry name" value="Peptidase S8/S53 domain"/>
    <property type="match status" value="1"/>
</dbReference>
<dbReference type="InterPro" id="IPR050131">
    <property type="entry name" value="Peptidase_S8_subtilisin-like"/>
</dbReference>
<dbReference type="Gene3D" id="3.50.30.30">
    <property type="match status" value="1"/>
</dbReference>
<feature type="active site" description="Charge relay system" evidence="6 7">
    <location>
        <position position="143"/>
    </location>
</feature>
<name>A0AAN7ABS8_9PEZI</name>
<evidence type="ECO:0000259" key="10">
    <source>
        <dbReference type="Pfam" id="PF02225"/>
    </source>
</evidence>
<dbReference type="Pfam" id="PF00082">
    <property type="entry name" value="Peptidase_S8"/>
    <property type="match status" value="1"/>
</dbReference>
<dbReference type="InterPro" id="IPR034187">
    <property type="entry name" value="Peptidases_S8_5"/>
</dbReference>
<protein>
    <submittedName>
        <fullName evidence="11">Subtilisin-like serine protease</fullName>
    </submittedName>
</protein>
<evidence type="ECO:0000256" key="3">
    <source>
        <dbReference type="ARBA" id="ARBA00022670"/>
    </source>
</evidence>
<dbReference type="InterPro" id="IPR036852">
    <property type="entry name" value="Peptidase_S8/S53_dom_sf"/>
</dbReference>
<evidence type="ECO:0000313" key="11">
    <source>
        <dbReference type="EMBL" id="KAK4180699.1"/>
    </source>
</evidence>
<comment type="caution">
    <text evidence="11">The sequence shown here is derived from an EMBL/GenBank/DDBJ whole genome shotgun (WGS) entry which is preliminary data.</text>
</comment>
<evidence type="ECO:0000259" key="9">
    <source>
        <dbReference type="Pfam" id="PF00082"/>
    </source>
</evidence>
<feature type="active site" description="Charge relay system" evidence="6 7">
    <location>
        <position position="492"/>
    </location>
</feature>
<dbReference type="SUPFAM" id="SSF52743">
    <property type="entry name" value="Subtilisin-like"/>
    <property type="match status" value="1"/>
</dbReference>
<dbReference type="AlphaFoldDB" id="A0AAN7ABS8"/>
<reference evidence="11" key="1">
    <citation type="journal article" date="2023" name="Mol. Phylogenet. Evol.">
        <title>Genome-scale phylogeny and comparative genomics of the fungal order Sordariales.</title>
        <authorList>
            <person name="Hensen N."/>
            <person name="Bonometti L."/>
            <person name="Westerberg I."/>
            <person name="Brannstrom I.O."/>
            <person name="Guillou S."/>
            <person name="Cros-Aarteil S."/>
            <person name="Calhoun S."/>
            <person name="Haridas S."/>
            <person name="Kuo A."/>
            <person name="Mondo S."/>
            <person name="Pangilinan J."/>
            <person name="Riley R."/>
            <person name="LaButti K."/>
            <person name="Andreopoulos B."/>
            <person name="Lipzen A."/>
            <person name="Chen C."/>
            <person name="Yan M."/>
            <person name="Daum C."/>
            <person name="Ng V."/>
            <person name="Clum A."/>
            <person name="Steindorff A."/>
            <person name="Ohm R.A."/>
            <person name="Martin F."/>
            <person name="Silar P."/>
            <person name="Natvig D.O."/>
            <person name="Lalanne C."/>
            <person name="Gautier V."/>
            <person name="Ament-Velasquez S.L."/>
            <person name="Kruys A."/>
            <person name="Hutchinson M.I."/>
            <person name="Powell A.J."/>
            <person name="Barry K."/>
            <person name="Miller A.N."/>
            <person name="Grigoriev I.V."/>
            <person name="Debuchy R."/>
            <person name="Gladieux P."/>
            <person name="Hiltunen Thoren M."/>
            <person name="Johannesson H."/>
        </authorList>
    </citation>
    <scope>NUCLEOTIDE SEQUENCE</scope>
    <source>
        <strain evidence="11">CBS 892.96</strain>
    </source>
</reference>
<evidence type="ECO:0000256" key="8">
    <source>
        <dbReference type="SAM" id="SignalP"/>
    </source>
</evidence>
<dbReference type="PROSITE" id="PS51892">
    <property type="entry name" value="SUBTILASE"/>
    <property type="match status" value="1"/>
</dbReference>
<dbReference type="InterPro" id="IPR000209">
    <property type="entry name" value="Peptidase_S8/S53_dom"/>
</dbReference>
<feature type="signal peptide" evidence="8">
    <location>
        <begin position="1"/>
        <end position="19"/>
    </location>
</feature>
<dbReference type="Pfam" id="PF02225">
    <property type="entry name" value="PA"/>
    <property type="match status" value="1"/>
</dbReference>
<dbReference type="CDD" id="cd07489">
    <property type="entry name" value="Peptidases_S8_5"/>
    <property type="match status" value="1"/>
</dbReference>
<dbReference type="PANTHER" id="PTHR43806:SF66">
    <property type="entry name" value="SERIN ENDOPEPTIDASE"/>
    <property type="match status" value="1"/>
</dbReference>
<dbReference type="GO" id="GO:0006508">
    <property type="term" value="P:proteolysis"/>
    <property type="evidence" value="ECO:0007669"/>
    <property type="project" value="UniProtKB-KW"/>
</dbReference>
<sequence>MRHLYSILSGCCWIGAVCAEQHWMRDPSSYTTEIAPQRYVVEIEDPLSSQHSESKSSAPSIHTFFSGLSVESNRQNPDSLQRHDSIARAWLVREIYLSPTPRIASFSTDVAAASNYSVHSYTGVGKLHKAGIHGKGAVVAVVDTGTDYHHPALEGGFGKGYKIAGGYDMVGGDWPAGPKIPGPFPLDLIGHGTQVASIIAGKSEWYMGVAPEATLLSYKVFSNYGVTDEDTLIEAFLRACEDGANIITASIGGTSVWSDSAWSTVASRLVDKGVVVTISAGSSGTEGPFYANSGASGDNVIAVASTDSSAWPTPPFKAIFSHNGTSNTSYMAYLPDFNSCVWNLPEDMSVIAVSLDVDTDACGPPPPPETPNLSNGVALIRREACSFRAQQANIARFGAKQVLLYNNANPASAGEAIINIIKSGGNVRVSFAIPEDSNWAVEIHNAAGGIPSEYTSWGDTFELQIKPDVAAPGQNIYSTYLDGQYAVLSGTSMACLYVAGIAALYIGKFGGRAIHGAEFGKQLFNRIVSSGASVPWQINQPTGLPIGYGFWAPVPQVGTGLVNATKVLMSQTSLTFDKFALNDTLNFERNHRVPITNNANQPLTHNFSVQPAGTFNAQSPYYVDFLASAGLGPFAFTPRVLLPSAVTIPPGQSHLASGKIVITSSDSETLSIPYMGAGFSLKSAFRSRMFTDTTPVQVAGPNRDDISYYHTYNFNLSWFEQSFPIVYAVFKWGPRLLRWDVFEAGWQEHSWNSYPPVQGVGGFVESATYWVDSDAGYWAFDPDIMNKESTLPFPLTNLVRTNSWNRNNQGFWWFGKLANGSYIREGNYTMRLAAQIPFSDPKHSDSWHVWQTPEITILPDEP</sequence>
<keyword evidence="5 7" id="KW-0720">Serine protease</keyword>
<keyword evidence="2" id="KW-0964">Secreted</keyword>
<dbReference type="InterPro" id="IPR003137">
    <property type="entry name" value="PA_domain"/>
</dbReference>
<feature type="domain" description="PA" evidence="10">
    <location>
        <begin position="358"/>
        <end position="410"/>
    </location>
</feature>
<evidence type="ECO:0000256" key="4">
    <source>
        <dbReference type="ARBA" id="ARBA00022801"/>
    </source>
</evidence>
<keyword evidence="12" id="KW-1185">Reference proteome</keyword>
<accession>A0AAN7ABS8</accession>
<proteinExistence type="inferred from homology"/>
<evidence type="ECO:0000256" key="7">
    <source>
        <dbReference type="PROSITE-ProRule" id="PRU01240"/>
    </source>
</evidence>
<evidence type="ECO:0000256" key="6">
    <source>
        <dbReference type="PIRSR" id="PIRSR615500-1"/>
    </source>
</evidence>
<evidence type="ECO:0000256" key="2">
    <source>
        <dbReference type="ARBA" id="ARBA00022512"/>
    </source>
</evidence>
<feature type="active site" description="Charge relay system" evidence="6 7">
    <location>
        <position position="191"/>
    </location>
</feature>
<dbReference type="PRINTS" id="PR00723">
    <property type="entry name" value="SUBTILISIN"/>
</dbReference>
<keyword evidence="2" id="KW-0134">Cell wall</keyword>
<comment type="similarity">
    <text evidence="1 7">Belongs to the peptidase S8 family.</text>
</comment>
<gene>
    <name evidence="11" type="ORF">QBC36DRAFT_342701</name>
</gene>
<feature type="chain" id="PRO_5042967203" evidence="8">
    <location>
        <begin position="20"/>
        <end position="862"/>
    </location>
</feature>
<keyword evidence="8" id="KW-0732">Signal</keyword>
<dbReference type="EMBL" id="MU866095">
    <property type="protein sequence ID" value="KAK4180699.1"/>
    <property type="molecule type" value="Genomic_DNA"/>
</dbReference>
<dbReference type="InterPro" id="IPR022398">
    <property type="entry name" value="Peptidase_S8_His-AS"/>
</dbReference>